<evidence type="ECO:0000256" key="1">
    <source>
        <dbReference type="ARBA" id="ARBA00007613"/>
    </source>
</evidence>
<accession>A0ABN8AKD3</accession>
<reference evidence="3 4" key="1">
    <citation type="submission" date="2021-10" db="EMBL/GenBank/DDBJ databases">
        <authorList>
            <person name="Koch H."/>
        </authorList>
    </citation>
    <scope>NUCLEOTIDE SEQUENCE [LARGE SCALE GENOMIC DNA]</scope>
    <source>
        <strain evidence="3">6680</strain>
    </source>
</reference>
<comment type="similarity">
    <text evidence="1">Belongs to the outer membrane factor (OMF) (TC 1.B.17) family.</text>
</comment>
<evidence type="ECO:0000313" key="3">
    <source>
        <dbReference type="EMBL" id="CAG9932329.1"/>
    </source>
</evidence>
<protein>
    <submittedName>
        <fullName evidence="3">Cobalt-zinc-cadmium resistance protein CzcC</fullName>
    </submittedName>
</protein>
<dbReference type="Gene3D" id="1.20.1600.10">
    <property type="entry name" value="Outer membrane efflux proteins (OEP)"/>
    <property type="match status" value="1"/>
</dbReference>
<evidence type="ECO:0000256" key="2">
    <source>
        <dbReference type="SAM" id="Coils"/>
    </source>
</evidence>
<dbReference type="SUPFAM" id="SSF56954">
    <property type="entry name" value="Outer membrane efflux proteins (OEP)"/>
    <property type="match status" value="1"/>
</dbReference>
<dbReference type="PANTHER" id="PTHR30203">
    <property type="entry name" value="OUTER MEMBRANE CATION EFFLUX PROTEIN"/>
    <property type="match status" value="1"/>
</dbReference>
<organism evidence="3 4">
    <name type="scientific">Candidatus Nitrotoga arctica</name>
    <dbReference type="NCBI Taxonomy" id="453162"/>
    <lineage>
        <taxon>Bacteria</taxon>
        <taxon>Pseudomonadati</taxon>
        <taxon>Pseudomonadota</taxon>
        <taxon>Betaproteobacteria</taxon>
        <taxon>Nitrosomonadales</taxon>
        <taxon>Gallionellaceae</taxon>
        <taxon>Candidatus Nitrotoga</taxon>
    </lineage>
</organism>
<gene>
    <name evidence="3" type="primary">czcC</name>
    <name evidence="3" type="ORF">NTG6680_1076</name>
</gene>
<dbReference type="RefSeq" id="WP_239796275.1">
    <property type="nucleotide sequence ID" value="NZ_OU912926.1"/>
</dbReference>
<name>A0ABN8AKD3_9PROT</name>
<dbReference type="Proteomes" id="UP000839052">
    <property type="component" value="Chromosome"/>
</dbReference>
<evidence type="ECO:0000313" key="4">
    <source>
        <dbReference type="Proteomes" id="UP000839052"/>
    </source>
</evidence>
<dbReference type="Pfam" id="PF02321">
    <property type="entry name" value="OEP"/>
    <property type="match status" value="2"/>
</dbReference>
<keyword evidence="2" id="KW-0175">Coiled coil</keyword>
<dbReference type="EMBL" id="OU912926">
    <property type="protein sequence ID" value="CAG9932329.1"/>
    <property type="molecule type" value="Genomic_DNA"/>
</dbReference>
<proteinExistence type="inferred from homology"/>
<sequence>MMKLLLPLGLAAIIFNPSLALEMRSLSNYVAVEGNALRVTEPAAPLTLKAALELAYGANAALSTARRELEAVSGSILQAGLRPNPRVEALIEDTRPANRLTAVYINQPLELGGKRPARIAAAERRLDVASAELNAMRAEIRAAVMVAFFDVLVAQERSLLTQGLVELSQRATSAASKRVTAGKVSPVEETKARVAEASVRVELSQASTSLKMARKRLTAIWGNASPRFERAEGQVEALPALPTLKDLTARLANSPGLARAQLEVNRRQALVEVERTLRVPDVTLSLGGRRNAEIGLNQALLGVSLPIPIFNRNQGNILEALRRTDKARDELSGTEIRLNNEIAQALERLNVARQEIEILQREILPGAQSAYDAATKGFLMGKFSFLEALDAQRTLFQAKSQYLRALAEAHRSAAEIERVLGEAPDGSPL</sequence>
<dbReference type="InterPro" id="IPR010131">
    <property type="entry name" value="MdtP/NodT-like"/>
</dbReference>
<keyword evidence="4" id="KW-1185">Reference proteome</keyword>
<feature type="coiled-coil region" evidence="2">
    <location>
        <begin position="335"/>
        <end position="362"/>
    </location>
</feature>
<dbReference type="PANTHER" id="PTHR30203:SF24">
    <property type="entry name" value="BLR4935 PROTEIN"/>
    <property type="match status" value="1"/>
</dbReference>
<dbReference type="InterPro" id="IPR003423">
    <property type="entry name" value="OMP_efflux"/>
</dbReference>